<keyword evidence="3" id="KW-1185">Reference proteome</keyword>
<dbReference type="AlphaFoldDB" id="A0A397SLY1"/>
<evidence type="ECO:0000313" key="2">
    <source>
        <dbReference type="EMBL" id="RIA83594.1"/>
    </source>
</evidence>
<feature type="region of interest" description="Disordered" evidence="1">
    <location>
        <begin position="96"/>
        <end position="136"/>
    </location>
</feature>
<dbReference type="OrthoDB" id="2313811at2759"/>
<proteinExistence type="predicted"/>
<evidence type="ECO:0000313" key="3">
    <source>
        <dbReference type="Proteomes" id="UP000265703"/>
    </source>
</evidence>
<dbReference type="Proteomes" id="UP000265703">
    <property type="component" value="Unassembled WGS sequence"/>
</dbReference>
<accession>A0A397SLY1</accession>
<reference evidence="2 3" key="1">
    <citation type="submission" date="2018-06" db="EMBL/GenBank/DDBJ databases">
        <title>Comparative genomics reveals the genomic features of Rhizophagus irregularis, R. cerebriforme, R. diaphanum and Gigaspora rosea, and their symbiotic lifestyle signature.</title>
        <authorList>
            <person name="Morin E."/>
            <person name="San Clemente H."/>
            <person name="Chen E.C.H."/>
            <person name="De La Providencia I."/>
            <person name="Hainaut M."/>
            <person name="Kuo A."/>
            <person name="Kohler A."/>
            <person name="Murat C."/>
            <person name="Tang N."/>
            <person name="Roy S."/>
            <person name="Loubradou J."/>
            <person name="Henrissat B."/>
            <person name="Grigoriev I.V."/>
            <person name="Corradi N."/>
            <person name="Roux C."/>
            <person name="Martin F.M."/>
        </authorList>
    </citation>
    <scope>NUCLEOTIDE SEQUENCE [LARGE SCALE GENOMIC DNA]</scope>
    <source>
        <strain evidence="2 3">DAOM 227022</strain>
    </source>
</reference>
<sequence length="357" mass="40447">MKLIAITPHAAGCEQSGQDLAGITLLWYWKKAVELQVIIQDAKIFDDDEVLELNDDSGDNNSELEEEERLTIEDLTNLDAEVIVVNLGEIIGETNERVRERERESDDSDSGIENNENNGNNDNNSGGDEWNPEEAASQVTFSNVSVVMTPKQMPELNYYRNLWWSRGEISLKAKWEEVTLPYVLVNDVSLDEYELRADKFNVHGTRADDSGKEADVSFRPMKARVPAPTGSNGKSEPWPNIIVEVAYTESVEHVFEKVKDYWLKNLSRAHDAIIVKIDPVPDDQTPSRMQFEFGTQDGADPPNQLNILQGTCLINISLNCLYHQVYTGVQVPQGILPDPIVLDFFYVRDEFLHTFRI</sequence>
<feature type="compositionally biased region" description="Low complexity" evidence="1">
    <location>
        <begin position="111"/>
        <end position="129"/>
    </location>
</feature>
<gene>
    <name evidence="2" type="ORF">C1645_742950</name>
</gene>
<dbReference type="EMBL" id="QKYT01000558">
    <property type="protein sequence ID" value="RIA83594.1"/>
    <property type="molecule type" value="Genomic_DNA"/>
</dbReference>
<name>A0A397SLY1_9GLOM</name>
<comment type="caution">
    <text evidence="2">The sequence shown here is derived from an EMBL/GenBank/DDBJ whole genome shotgun (WGS) entry which is preliminary data.</text>
</comment>
<protein>
    <submittedName>
        <fullName evidence="2">Uncharacterized protein</fullName>
    </submittedName>
</protein>
<organism evidence="2 3">
    <name type="scientific">Glomus cerebriforme</name>
    <dbReference type="NCBI Taxonomy" id="658196"/>
    <lineage>
        <taxon>Eukaryota</taxon>
        <taxon>Fungi</taxon>
        <taxon>Fungi incertae sedis</taxon>
        <taxon>Mucoromycota</taxon>
        <taxon>Glomeromycotina</taxon>
        <taxon>Glomeromycetes</taxon>
        <taxon>Glomerales</taxon>
        <taxon>Glomeraceae</taxon>
        <taxon>Glomus</taxon>
    </lineage>
</organism>
<evidence type="ECO:0000256" key="1">
    <source>
        <dbReference type="SAM" id="MobiDB-lite"/>
    </source>
</evidence>